<dbReference type="EMBL" id="CP120992">
    <property type="protein sequence ID" value="WLQ40175.1"/>
    <property type="molecule type" value="Genomic_DNA"/>
</dbReference>
<accession>A0ABY9I002</accession>
<protein>
    <submittedName>
        <fullName evidence="1">DUF6084 family protein</fullName>
    </submittedName>
</protein>
<keyword evidence="2" id="KW-1185">Reference proteome</keyword>
<proteinExistence type="predicted"/>
<gene>
    <name evidence="1" type="ORF">P8A22_09260</name>
</gene>
<sequence length="227" mass="25657">MNDFAFSVLDVFAEPYAAAPQLTARLRIEERTGRRIHAIALHCQVRIEPQRRHYDDAEQSGLHALFGGRDRWTDTLKPFQWMSCDTTVQGFSGATEVDLALPCTYDFDVIGSRYLHALGEGSVPLALMFSGTVFTRGSKGFGVEQVPWDCEARHSMPVEVWRRMVAAHFPNTGWIRLDHEVLARFADFRARRGLISWDETVQALLAEHDGVIPVSGDRTRSDEVVPR</sequence>
<organism evidence="1 2">
    <name type="scientific">Streptomyces laculatispora</name>
    <dbReference type="NCBI Taxonomy" id="887464"/>
    <lineage>
        <taxon>Bacteria</taxon>
        <taxon>Bacillati</taxon>
        <taxon>Actinomycetota</taxon>
        <taxon>Actinomycetes</taxon>
        <taxon>Kitasatosporales</taxon>
        <taxon>Streptomycetaceae</taxon>
        <taxon>Streptomyces</taxon>
    </lineage>
</organism>
<dbReference type="Pfam" id="PF19562">
    <property type="entry name" value="DUF6084"/>
    <property type="match status" value="1"/>
</dbReference>
<dbReference type="Proteomes" id="UP001229952">
    <property type="component" value="Chromosome"/>
</dbReference>
<name>A0ABY9I002_9ACTN</name>
<dbReference type="RefSeq" id="WP_306086629.1">
    <property type="nucleotide sequence ID" value="NZ_CP120992.1"/>
</dbReference>
<reference evidence="1 2" key="1">
    <citation type="submission" date="2023-03" db="EMBL/GenBank/DDBJ databases">
        <title>Isolation and description of six Streptomyces strains from soil environments, able to metabolize different microbial glucans.</title>
        <authorList>
            <person name="Widen T."/>
            <person name="Larsbrink J."/>
        </authorList>
    </citation>
    <scope>NUCLEOTIDE SEQUENCE [LARGE SCALE GENOMIC DNA]</scope>
    <source>
        <strain evidence="1 2">Mut2</strain>
    </source>
</reference>
<evidence type="ECO:0000313" key="2">
    <source>
        <dbReference type="Proteomes" id="UP001229952"/>
    </source>
</evidence>
<dbReference type="InterPro" id="IPR045730">
    <property type="entry name" value="DUF6084"/>
</dbReference>
<evidence type="ECO:0000313" key="1">
    <source>
        <dbReference type="EMBL" id="WLQ40175.1"/>
    </source>
</evidence>